<dbReference type="PROSITE" id="PS00041">
    <property type="entry name" value="HTH_ARAC_FAMILY_1"/>
    <property type="match status" value="1"/>
</dbReference>
<dbReference type="EMBL" id="CYZE01000006">
    <property type="protein sequence ID" value="CUO38286.1"/>
    <property type="molecule type" value="Genomic_DNA"/>
</dbReference>
<dbReference type="AlphaFoldDB" id="A0A174ENY2"/>
<keyword evidence="2" id="KW-0238">DNA-binding</keyword>
<keyword evidence="3" id="KW-0804">Transcription</keyword>
<dbReference type="GO" id="GO:0003700">
    <property type="term" value="F:DNA-binding transcription factor activity"/>
    <property type="evidence" value="ECO:0007669"/>
    <property type="project" value="InterPro"/>
</dbReference>
<evidence type="ECO:0000313" key="5">
    <source>
        <dbReference type="EMBL" id="CUO38286.1"/>
    </source>
</evidence>
<sequence>MESSRDMIPEYVYSRQAEFENSEVYSRTIERRYQGEDQMLSYISQGNLKECLHIFQSNDGDGAPLNMDDVYHRYPDDFLRSVKNSMISLNTLCRIAARRGGVSAFIVGSISYKYGLLIEGSSSVEFLQKKVTPMMFSDYCLAVRDCSTAQYSAKVQEITTYILEHLPSELTVNQLAELFFLNVSSLSRKFKSETGFSVTEFINFHRIKLAQYYLSQGNRSITEVAYLVGYNDSNYFCRMFKKVTSITPSQYLKNVRTEGMLI</sequence>
<evidence type="ECO:0000256" key="1">
    <source>
        <dbReference type="ARBA" id="ARBA00023015"/>
    </source>
</evidence>
<gene>
    <name evidence="5" type="primary">btr_8</name>
    <name evidence="5" type="ORF">ERS852407_02631</name>
</gene>
<keyword evidence="1" id="KW-0805">Transcription regulation</keyword>
<dbReference type="InterPro" id="IPR018062">
    <property type="entry name" value="HTH_AraC-typ_CS"/>
</dbReference>
<dbReference type="Gene3D" id="1.10.10.60">
    <property type="entry name" value="Homeodomain-like"/>
    <property type="match status" value="2"/>
</dbReference>
<dbReference type="InterPro" id="IPR020449">
    <property type="entry name" value="Tscrpt_reg_AraC-type_HTH"/>
</dbReference>
<dbReference type="Pfam" id="PF12833">
    <property type="entry name" value="HTH_18"/>
    <property type="match status" value="1"/>
</dbReference>
<dbReference type="InterPro" id="IPR009057">
    <property type="entry name" value="Homeodomain-like_sf"/>
</dbReference>
<dbReference type="SUPFAM" id="SSF46689">
    <property type="entry name" value="Homeodomain-like"/>
    <property type="match status" value="2"/>
</dbReference>
<organism evidence="5 6">
    <name type="scientific">Hungatella hathewayi</name>
    <dbReference type="NCBI Taxonomy" id="154046"/>
    <lineage>
        <taxon>Bacteria</taxon>
        <taxon>Bacillati</taxon>
        <taxon>Bacillota</taxon>
        <taxon>Clostridia</taxon>
        <taxon>Lachnospirales</taxon>
        <taxon>Lachnospiraceae</taxon>
        <taxon>Hungatella</taxon>
    </lineage>
</organism>
<dbReference type="RefSeq" id="WP_055655719.1">
    <property type="nucleotide sequence ID" value="NZ_CABIXC010000006.1"/>
</dbReference>
<dbReference type="InterPro" id="IPR018060">
    <property type="entry name" value="HTH_AraC"/>
</dbReference>
<accession>A0A174ENY2</accession>
<dbReference type="PANTHER" id="PTHR43280:SF2">
    <property type="entry name" value="HTH-TYPE TRANSCRIPTIONAL REGULATOR EXSA"/>
    <property type="match status" value="1"/>
</dbReference>
<proteinExistence type="predicted"/>
<protein>
    <submittedName>
        <fullName evidence="5">AraC family transcriptional regulator</fullName>
    </submittedName>
</protein>
<feature type="domain" description="HTH araC/xylS-type" evidence="4">
    <location>
        <begin position="156"/>
        <end position="254"/>
    </location>
</feature>
<evidence type="ECO:0000256" key="3">
    <source>
        <dbReference type="ARBA" id="ARBA00023163"/>
    </source>
</evidence>
<dbReference type="PRINTS" id="PR00032">
    <property type="entry name" value="HTHARAC"/>
</dbReference>
<evidence type="ECO:0000256" key="2">
    <source>
        <dbReference type="ARBA" id="ARBA00023125"/>
    </source>
</evidence>
<dbReference type="PANTHER" id="PTHR43280">
    <property type="entry name" value="ARAC-FAMILY TRANSCRIPTIONAL REGULATOR"/>
    <property type="match status" value="1"/>
</dbReference>
<dbReference type="Proteomes" id="UP000095651">
    <property type="component" value="Unassembled WGS sequence"/>
</dbReference>
<dbReference type="PROSITE" id="PS01124">
    <property type="entry name" value="HTH_ARAC_FAMILY_2"/>
    <property type="match status" value="1"/>
</dbReference>
<name>A0A174ENY2_9FIRM</name>
<evidence type="ECO:0000313" key="6">
    <source>
        <dbReference type="Proteomes" id="UP000095651"/>
    </source>
</evidence>
<evidence type="ECO:0000259" key="4">
    <source>
        <dbReference type="PROSITE" id="PS01124"/>
    </source>
</evidence>
<dbReference type="SMART" id="SM00342">
    <property type="entry name" value="HTH_ARAC"/>
    <property type="match status" value="1"/>
</dbReference>
<dbReference type="GO" id="GO:0043565">
    <property type="term" value="F:sequence-specific DNA binding"/>
    <property type="evidence" value="ECO:0007669"/>
    <property type="project" value="InterPro"/>
</dbReference>
<reference evidence="5 6" key="1">
    <citation type="submission" date="2015-09" db="EMBL/GenBank/DDBJ databases">
        <authorList>
            <consortium name="Pathogen Informatics"/>
        </authorList>
    </citation>
    <scope>NUCLEOTIDE SEQUENCE [LARGE SCALE GENOMIC DNA]</scope>
    <source>
        <strain evidence="5 6">2789STDY5608850</strain>
    </source>
</reference>